<gene>
    <name evidence="1" type="ORF">TVAG_400170</name>
</gene>
<dbReference type="Proteomes" id="UP000001542">
    <property type="component" value="Unassembled WGS sequence"/>
</dbReference>
<sequence>MSMTMNAVRKTCPKRKKTIQSIRDNDMIQKRIRSTGNQIQYINDYVDKYFGTHVTSEILMTLARIAIEKFNLQIDRLAKRNRTALLCWYAENWDSILQILNGFNFMSSQNRPPVDKIAEVSNQCLPKQPQPCCEYTDPYDLSLLLNVH</sequence>
<reference evidence="1" key="1">
    <citation type="submission" date="2006-10" db="EMBL/GenBank/DDBJ databases">
        <authorList>
            <person name="Amadeo P."/>
            <person name="Zhao Q."/>
            <person name="Wortman J."/>
            <person name="Fraser-Liggett C."/>
            <person name="Carlton J."/>
        </authorList>
    </citation>
    <scope>NUCLEOTIDE SEQUENCE</scope>
    <source>
        <strain evidence="1">G3</strain>
    </source>
</reference>
<dbReference type="KEGG" id="tva:4756961"/>
<reference evidence="1" key="2">
    <citation type="journal article" date="2007" name="Science">
        <title>Draft genome sequence of the sexually transmitted pathogen Trichomonas vaginalis.</title>
        <authorList>
            <person name="Carlton J.M."/>
            <person name="Hirt R.P."/>
            <person name="Silva J.C."/>
            <person name="Delcher A.L."/>
            <person name="Schatz M."/>
            <person name="Zhao Q."/>
            <person name="Wortman J.R."/>
            <person name="Bidwell S.L."/>
            <person name="Alsmark U.C.M."/>
            <person name="Besteiro S."/>
            <person name="Sicheritz-Ponten T."/>
            <person name="Noel C.J."/>
            <person name="Dacks J.B."/>
            <person name="Foster P.G."/>
            <person name="Simillion C."/>
            <person name="Van de Peer Y."/>
            <person name="Miranda-Saavedra D."/>
            <person name="Barton G.J."/>
            <person name="Westrop G.D."/>
            <person name="Mueller S."/>
            <person name="Dessi D."/>
            <person name="Fiori P.L."/>
            <person name="Ren Q."/>
            <person name="Paulsen I."/>
            <person name="Zhang H."/>
            <person name="Bastida-Corcuera F.D."/>
            <person name="Simoes-Barbosa A."/>
            <person name="Brown M.T."/>
            <person name="Hayes R.D."/>
            <person name="Mukherjee M."/>
            <person name="Okumura C.Y."/>
            <person name="Schneider R."/>
            <person name="Smith A.J."/>
            <person name="Vanacova S."/>
            <person name="Villalvazo M."/>
            <person name="Haas B.J."/>
            <person name="Pertea M."/>
            <person name="Feldblyum T.V."/>
            <person name="Utterback T.R."/>
            <person name="Shu C.L."/>
            <person name="Osoegawa K."/>
            <person name="de Jong P.J."/>
            <person name="Hrdy I."/>
            <person name="Horvathova L."/>
            <person name="Zubacova Z."/>
            <person name="Dolezal P."/>
            <person name="Malik S.B."/>
            <person name="Logsdon J.M. Jr."/>
            <person name="Henze K."/>
            <person name="Gupta A."/>
            <person name="Wang C.C."/>
            <person name="Dunne R.L."/>
            <person name="Upcroft J.A."/>
            <person name="Upcroft P."/>
            <person name="White O."/>
            <person name="Salzberg S.L."/>
            <person name="Tang P."/>
            <person name="Chiu C.-H."/>
            <person name="Lee Y.-S."/>
            <person name="Embley T.M."/>
            <person name="Coombs G.H."/>
            <person name="Mottram J.C."/>
            <person name="Tachezy J."/>
            <person name="Fraser-Liggett C.M."/>
            <person name="Johnson P.J."/>
        </authorList>
    </citation>
    <scope>NUCLEOTIDE SEQUENCE [LARGE SCALE GENOMIC DNA]</scope>
    <source>
        <strain evidence="1">G3</strain>
    </source>
</reference>
<proteinExistence type="predicted"/>
<dbReference type="VEuPathDB" id="TrichDB:TVAGG3_0224370"/>
<organism evidence="1 2">
    <name type="scientific">Trichomonas vaginalis (strain ATCC PRA-98 / G3)</name>
    <dbReference type="NCBI Taxonomy" id="412133"/>
    <lineage>
        <taxon>Eukaryota</taxon>
        <taxon>Metamonada</taxon>
        <taxon>Parabasalia</taxon>
        <taxon>Trichomonadida</taxon>
        <taxon>Trichomonadidae</taxon>
        <taxon>Trichomonas</taxon>
    </lineage>
</organism>
<evidence type="ECO:0000313" key="2">
    <source>
        <dbReference type="Proteomes" id="UP000001542"/>
    </source>
</evidence>
<accession>A2F7D9</accession>
<protein>
    <submittedName>
        <fullName evidence="1">Uncharacterized protein</fullName>
    </submittedName>
</protein>
<dbReference type="RefSeq" id="XP_001312085.1">
    <property type="nucleotide sequence ID" value="XM_001312084.1"/>
</dbReference>
<keyword evidence="2" id="KW-1185">Reference proteome</keyword>
<name>A2F7D9_TRIV3</name>
<evidence type="ECO:0000313" key="1">
    <source>
        <dbReference type="EMBL" id="EAX99155.1"/>
    </source>
</evidence>
<dbReference type="InParanoid" id="A2F7D9"/>
<dbReference type="AlphaFoldDB" id="A2F7D9"/>
<dbReference type="EMBL" id="DS113647">
    <property type="protein sequence ID" value="EAX99155.1"/>
    <property type="molecule type" value="Genomic_DNA"/>
</dbReference>
<dbReference type="VEuPathDB" id="TrichDB:TVAG_400170"/>